<keyword evidence="2" id="KW-1185">Reference proteome</keyword>
<evidence type="ECO:0000313" key="2">
    <source>
        <dbReference type="Proteomes" id="UP000254266"/>
    </source>
</evidence>
<dbReference type="Pfam" id="PF11342">
    <property type="entry name" value="DUF3144"/>
    <property type="match status" value="1"/>
</dbReference>
<dbReference type="Proteomes" id="UP000254266">
    <property type="component" value="Unassembled WGS sequence"/>
</dbReference>
<reference evidence="1 2" key="1">
    <citation type="journal article" date="2018" name="ISME J.">
        <title>Endosymbiont genomes yield clues of tubeworm success.</title>
        <authorList>
            <person name="Li Y."/>
            <person name="Liles M.R."/>
            <person name="Halanych K.M."/>
        </authorList>
    </citation>
    <scope>NUCLEOTIDE SEQUENCE [LARGE SCALE GENOMIC DNA]</scope>
    <source>
        <strain evidence="1">A1464</strain>
    </source>
</reference>
<proteinExistence type="predicted"/>
<dbReference type="AlphaFoldDB" id="A0A370DEL6"/>
<organism evidence="1 2">
    <name type="scientific">endosymbiont of Galathealinum brachiosum</name>
    <dbReference type="NCBI Taxonomy" id="2200906"/>
    <lineage>
        <taxon>Bacteria</taxon>
        <taxon>Pseudomonadati</taxon>
        <taxon>Pseudomonadota</taxon>
        <taxon>Gammaproteobacteria</taxon>
        <taxon>sulfur-oxidizing symbionts</taxon>
    </lineage>
</organism>
<dbReference type="InterPro" id="IPR021490">
    <property type="entry name" value="DUF3144"/>
</dbReference>
<dbReference type="EMBL" id="QFXC01000011">
    <property type="protein sequence ID" value="RDH82606.1"/>
    <property type="molecule type" value="Genomic_DNA"/>
</dbReference>
<comment type="caution">
    <text evidence="1">The sequence shown here is derived from an EMBL/GenBank/DDBJ whole genome shotgun (WGS) entry which is preliminary data.</text>
</comment>
<dbReference type="Gene3D" id="1.10.287.3020">
    <property type="match status" value="1"/>
</dbReference>
<gene>
    <name evidence="1" type="ORF">DIZ80_09990</name>
</gene>
<evidence type="ECO:0000313" key="1">
    <source>
        <dbReference type="EMBL" id="RDH82606.1"/>
    </source>
</evidence>
<sequence length="104" mass="12080">MSNADQDQLLRKLADTYINIANEQAETQDKNIVNTSFMYAASRFCAYVAASSARNLEDFQGKQKQGIDFFTAEFQRMLESNMKNYEKVFSSTEALRYEEFMKKD</sequence>
<name>A0A370DEL6_9GAMM</name>
<accession>A0A370DEL6</accession>
<protein>
    <recommendedName>
        <fullName evidence="3">DUF3144 domain-containing protein</fullName>
    </recommendedName>
</protein>
<evidence type="ECO:0008006" key="3">
    <source>
        <dbReference type="Google" id="ProtNLM"/>
    </source>
</evidence>